<evidence type="ECO:0000313" key="1">
    <source>
        <dbReference type="EMBL" id="MBX19716.1"/>
    </source>
</evidence>
<organism evidence="1">
    <name type="scientific">Rhizophora mucronata</name>
    <name type="common">Asiatic mangrove</name>
    <dbReference type="NCBI Taxonomy" id="61149"/>
    <lineage>
        <taxon>Eukaryota</taxon>
        <taxon>Viridiplantae</taxon>
        <taxon>Streptophyta</taxon>
        <taxon>Embryophyta</taxon>
        <taxon>Tracheophyta</taxon>
        <taxon>Spermatophyta</taxon>
        <taxon>Magnoliopsida</taxon>
        <taxon>eudicotyledons</taxon>
        <taxon>Gunneridae</taxon>
        <taxon>Pentapetalae</taxon>
        <taxon>rosids</taxon>
        <taxon>fabids</taxon>
        <taxon>Malpighiales</taxon>
        <taxon>Rhizophoraceae</taxon>
        <taxon>Rhizophora</taxon>
    </lineage>
</organism>
<name>A0A2P2LP31_RHIMU</name>
<proteinExistence type="predicted"/>
<dbReference type="EMBL" id="GGEC01039232">
    <property type="protein sequence ID" value="MBX19716.1"/>
    <property type="molecule type" value="Transcribed_RNA"/>
</dbReference>
<sequence length="28" mass="3439">MICDKVCICEIETIWYETCLPFKRLHNH</sequence>
<accession>A0A2P2LP31</accession>
<reference evidence="1" key="1">
    <citation type="submission" date="2018-02" db="EMBL/GenBank/DDBJ databases">
        <title>Rhizophora mucronata_Transcriptome.</title>
        <authorList>
            <person name="Meera S.P."/>
            <person name="Sreeshan A."/>
            <person name="Augustine A."/>
        </authorList>
    </citation>
    <scope>NUCLEOTIDE SEQUENCE</scope>
    <source>
        <tissue evidence="1">Leaf</tissue>
    </source>
</reference>
<dbReference type="AlphaFoldDB" id="A0A2P2LP31"/>
<protein>
    <submittedName>
        <fullName evidence="1">Uncharacterized protein</fullName>
    </submittedName>
</protein>